<protein>
    <recommendedName>
        <fullName evidence="3">VOC domain-containing protein</fullName>
    </recommendedName>
</protein>
<evidence type="ECO:0008006" key="3">
    <source>
        <dbReference type="Google" id="ProtNLM"/>
    </source>
</evidence>
<dbReference type="RefSeq" id="WP_161340784.1">
    <property type="nucleotide sequence ID" value="NZ_JBHSDG010000003.1"/>
</dbReference>
<evidence type="ECO:0000313" key="1">
    <source>
        <dbReference type="EMBL" id="MZR24341.1"/>
    </source>
</evidence>
<dbReference type="AlphaFoldDB" id="A0A845MKV5"/>
<dbReference type="OrthoDB" id="9789608at2"/>
<dbReference type="InterPro" id="IPR029068">
    <property type="entry name" value="Glyas_Bleomycin-R_OHBP_Dase"/>
</dbReference>
<reference evidence="1 2" key="1">
    <citation type="journal article" date="2014" name="Int. J. Syst. Evol. Microbiol.">
        <title>Sneathiella chungangensis sp. nov., isolated from a marine sand, and emended description of the genus Sneathiella.</title>
        <authorList>
            <person name="Siamphan C."/>
            <person name="Kim H."/>
            <person name="Lee J.S."/>
            <person name="Kim W."/>
        </authorList>
    </citation>
    <scope>NUCLEOTIDE SEQUENCE [LARGE SCALE GENOMIC DNA]</scope>
    <source>
        <strain evidence="1 2">KCTC 32476</strain>
    </source>
</reference>
<dbReference type="Gene3D" id="3.10.180.10">
    <property type="entry name" value="2,3-Dihydroxybiphenyl 1,2-Dioxygenase, domain 1"/>
    <property type="match status" value="1"/>
</dbReference>
<comment type="caution">
    <text evidence="1">The sequence shown here is derived from an EMBL/GenBank/DDBJ whole genome shotgun (WGS) entry which is preliminary data.</text>
</comment>
<keyword evidence="2" id="KW-1185">Reference proteome</keyword>
<evidence type="ECO:0000313" key="2">
    <source>
        <dbReference type="Proteomes" id="UP000445696"/>
    </source>
</evidence>
<dbReference type="Proteomes" id="UP000445696">
    <property type="component" value="Unassembled WGS sequence"/>
</dbReference>
<sequence>MSKATNAKRVHIALAVDDLEDAIAEFTERLGVPPRAIAGGEYALFLTPILNLSISEVAGQAGKLRHLGFEDDTAPSFTIETDSNGFIWEHFTLGQQAEEINAYWPKTGWNPGPEE</sequence>
<dbReference type="SUPFAM" id="SSF54593">
    <property type="entry name" value="Glyoxalase/Bleomycin resistance protein/Dihydroxybiphenyl dioxygenase"/>
    <property type="match status" value="1"/>
</dbReference>
<organism evidence="1 2">
    <name type="scientific">Sneathiella chungangensis</name>
    <dbReference type="NCBI Taxonomy" id="1418234"/>
    <lineage>
        <taxon>Bacteria</taxon>
        <taxon>Pseudomonadati</taxon>
        <taxon>Pseudomonadota</taxon>
        <taxon>Alphaproteobacteria</taxon>
        <taxon>Sneathiellales</taxon>
        <taxon>Sneathiellaceae</taxon>
        <taxon>Sneathiella</taxon>
    </lineage>
</organism>
<name>A0A845MKV5_9PROT</name>
<dbReference type="EMBL" id="WTVA01000015">
    <property type="protein sequence ID" value="MZR24341.1"/>
    <property type="molecule type" value="Genomic_DNA"/>
</dbReference>
<gene>
    <name evidence="1" type="ORF">GQF03_18555</name>
</gene>
<accession>A0A845MKV5</accession>
<proteinExistence type="predicted"/>